<keyword evidence="2 6" id="KW-0698">rRNA processing</keyword>
<dbReference type="NCBIfam" id="TIGR00138">
    <property type="entry name" value="rsmG_gidB"/>
    <property type="match status" value="1"/>
</dbReference>
<evidence type="ECO:0000313" key="8">
    <source>
        <dbReference type="Proteomes" id="UP000886667"/>
    </source>
</evidence>
<comment type="caution">
    <text evidence="7">The sequence shown here is derived from an EMBL/GenBank/DDBJ whole genome shotgun (WGS) entry which is preliminary data.</text>
</comment>
<feature type="binding site" evidence="6">
    <location>
        <position position="86"/>
    </location>
    <ligand>
        <name>S-adenosyl-L-methionine</name>
        <dbReference type="ChEBI" id="CHEBI:59789"/>
    </ligand>
</feature>
<evidence type="ECO:0000256" key="5">
    <source>
        <dbReference type="ARBA" id="ARBA00022691"/>
    </source>
</evidence>
<feature type="binding site" evidence="6">
    <location>
        <position position="147"/>
    </location>
    <ligand>
        <name>S-adenosyl-L-methionine</name>
        <dbReference type="ChEBI" id="CHEBI:59789"/>
    </ligand>
</feature>
<dbReference type="EC" id="2.1.1.170" evidence="6"/>
<feature type="binding site" evidence="6">
    <location>
        <begin position="132"/>
        <end position="133"/>
    </location>
    <ligand>
        <name>S-adenosyl-L-methionine</name>
        <dbReference type="ChEBI" id="CHEBI:59789"/>
    </ligand>
</feature>
<evidence type="ECO:0000256" key="3">
    <source>
        <dbReference type="ARBA" id="ARBA00022603"/>
    </source>
</evidence>
<dbReference type="Proteomes" id="UP000886667">
    <property type="component" value="Unassembled WGS sequence"/>
</dbReference>
<dbReference type="InterPro" id="IPR003682">
    <property type="entry name" value="rRNA_ssu_MeTfrase_G"/>
</dbReference>
<proteinExistence type="inferred from homology"/>
<dbReference type="HAMAP" id="MF_00074">
    <property type="entry name" value="16SrRNA_methyltr_G"/>
    <property type="match status" value="1"/>
</dbReference>
<evidence type="ECO:0000256" key="1">
    <source>
        <dbReference type="ARBA" id="ARBA00022490"/>
    </source>
</evidence>
<dbReference type="Pfam" id="PF02527">
    <property type="entry name" value="GidB"/>
    <property type="match status" value="1"/>
</dbReference>
<comment type="function">
    <text evidence="6">Specifically methylates the N7 position of guanine in position 527 of 16S rRNA.</text>
</comment>
<keyword evidence="5 6" id="KW-0949">S-adenosyl-L-methionine</keyword>
<protein>
    <recommendedName>
        <fullName evidence="6">Ribosomal RNA small subunit methyltransferase G</fullName>
        <ecNumber evidence="6">2.1.1.170</ecNumber>
    </recommendedName>
    <alternativeName>
        <fullName evidence="6">16S rRNA 7-methylguanosine methyltransferase</fullName>
        <shortName evidence="6">16S rRNA m7G methyltransferase</shortName>
    </alternativeName>
</protein>
<evidence type="ECO:0000256" key="4">
    <source>
        <dbReference type="ARBA" id="ARBA00022679"/>
    </source>
</evidence>
<dbReference type="GO" id="GO:0005829">
    <property type="term" value="C:cytosol"/>
    <property type="evidence" value="ECO:0007669"/>
    <property type="project" value="TreeGrafter"/>
</dbReference>
<comment type="subcellular location">
    <subcellularLocation>
        <location evidence="6">Cytoplasm</location>
    </subcellularLocation>
</comment>
<evidence type="ECO:0000256" key="6">
    <source>
        <dbReference type="HAMAP-Rule" id="MF_00074"/>
    </source>
</evidence>
<gene>
    <name evidence="6 7" type="primary">rsmG</name>
    <name evidence="7" type="ORF">JAZ07_17565</name>
</gene>
<dbReference type="CDD" id="cd02440">
    <property type="entry name" value="AdoMet_MTases"/>
    <property type="match status" value="1"/>
</dbReference>
<keyword evidence="3 6" id="KW-0489">Methyltransferase</keyword>
<keyword evidence="4 6" id="KW-0808">Transferase</keyword>
<reference evidence="7" key="1">
    <citation type="journal article" date="2021" name="Proc. Natl. Acad. Sci. U.S.A.">
        <title>Global biogeography of chemosynthetic symbionts reveals both localized and globally distributed symbiont groups. .</title>
        <authorList>
            <person name="Osvatic J.T."/>
            <person name="Wilkins L.G.E."/>
            <person name="Leibrecht L."/>
            <person name="Leray M."/>
            <person name="Zauner S."/>
            <person name="Polzin J."/>
            <person name="Camacho Y."/>
            <person name="Gros O."/>
            <person name="van Gils J.A."/>
            <person name="Eisen J.A."/>
            <person name="Petersen J.M."/>
            <person name="Yuen B."/>
        </authorList>
    </citation>
    <scope>NUCLEOTIDE SEQUENCE</scope>
    <source>
        <strain evidence="7">MAGclacostrist064TRANS</strain>
    </source>
</reference>
<dbReference type="SUPFAM" id="SSF53335">
    <property type="entry name" value="S-adenosyl-L-methionine-dependent methyltransferases"/>
    <property type="match status" value="1"/>
</dbReference>
<name>A0A9E4T3P0_9GAMM</name>
<dbReference type="EMBL" id="JAEPCM010000637">
    <property type="protein sequence ID" value="MCG7948153.1"/>
    <property type="molecule type" value="Genomic_DNA"/>
</dbReference>
<evidence type="ECO:0000313" key="7">
    <source>
        <dbReference type="EMBL" id="MCG7948153.1"/>
    </source>
</evidence>
<organism evidence="7 8">
    <name type="scientific">Candidatus Thiodiazotropha taylori</name>
    <dbReference type="NCBI Taxonomy" id="2792791"/>
    <lineage>
        <taxon>Bacteria</taxon>
        <taxon>Pseudomonadati</taxon>
        <taxon>Pseudomonadota</taxon>
        <taxon>Gammaproteobacteria</taxon>
        <taxon>Chromatiales</taxon>
        <taxon>Sedimenticolaceae</taxon>
        <taxon>Candidatus Thiodiazotropha</taxon>
    </lineage>
</organism>
<comment type="catalytic activity">
    <reaction evidence="6">
        <text>guanosine(527) in 16S rRNA + S-adenosyl-L-methionine = N(7)-methylguanosine(527) in 16S rRNA + S-adenosyl-L-homocysteine</text>
        <dbReference type="Rhea" id="RHEA:42732"/>
        <dbReference type="Rhea" id="RHEA-COMP:10209"/>
        <dbReference type="Rhea" id="RHEA-COMP:10210"/>
        <dbReference type="ChEBI" id="CHEBI:57856"/>
        <dbReference type="ChEBI" id="CHEBI:59789"/>
        <dbReference type="ChEBI" id="CHEBI:74269"/>
        <dbReference type="ChEBI" id="CHEBI:74480"/>
        <dbReference type="EC" id="2.1.1.170"/>
    </reaction>
</comment>
<dbReference type="GO" id="GO:0070043">
    <property type="term" value="F:rRNA (guanine-N7-)-methyltransferase activity"/>
    <property type="evidence" value="ECO:0007669"/>
    <property type="project" value="UniProtKB-UniRule"/>
</dbReference>
<feature type="binding site" evidence="6">
    <location>
        <position position="81"/>
    </location>
    <ligand>
        <name>S-adenosyl-L-methionine</name>
        <dbReference type="ChEBI" id="CHEBI:59789"/>
    </ligand>
</feature>
<comment type="similarity">
    <text evidence="6">Belongs to the methyltransferase superfamily. RNA methyltransferase RsmG family.</text>
</comment>
<dbReference type="PANTHER" id="PTHR31760:SF0">
    <property type="entry name" value="S-ADENOSYL-L-METHIONINE-DEPENDENT METHYLTRANSFERASES SUPERFAMILY PROTEIN"/>
    <property type="match status" value="1"/>
</dbReference>
<evidence type="ECO:0000256" key="2">
    <source>
        <dbReference type="ARBA" id="ARBA00022552"/>
    </source>
</evidence>
<dbReference type="Gene3D" id="3.40.50.150">
    <property type="entry name" value="Vaccinia Virus protein VP39"/>
    <property type="match status" value="1"/>
</dbReference>
<dbReference type="AlphaFoldDB" id="A0A9E4T3P0"/>
<comment type="caution">
    <text evidence="6">Lacks conserved residue(s) required for the propagation of feature annotation.</text>
</comment>
<dbReference type="PANTHER" id="PTHR31760">
    <property type="entry name" value="S-ADENOSYL-L-METHIONINE-DEPENDENT METHYLTRANSFERASES SUPERFAMILY PROTEIN"/>
    <property type="match status" value="1"/>
</dbReference>
<dbReference type="InterPro" id="IPR029063">
    <property type="entry name" value="SAM-dependent_MTases_sf"/>
</dbReference>
<dbReference type="PIRSF" id="PIRSF003078">
    <property type="entry name" value="GidB"/>
    <property type="match status" value="1"/>
</dbReference>
<sequence>MAGFDRIACGRRLAEGTSLMGLSLEESKQQQLLDYLALMHKWNKAFNLTAVRDPLEMVSRHLLDSLVVLPYLQGERCLDMGTGPGLPGIPLAIMRPDMQFTLLDSNSKKIRFLRQVVMELGLDHCHPVHSRLEAYRPEVPFHLLTARAVTTLSTLLEVSRHLRNRESLLLALKGRNPQQEIDGLSAGYECNVVPLSVPYTDGERCLVSIRDPDKSEDPLA</sequence>
<keyword evidence="1 6" id="KW-0963">Cytoplasm</keyword>
<accession>A0A9E4T3P0</accession>